<dbReference type="GO" id="GO:0003677">
    <property type="term" value="F:DNA binding"/>
    <property type="evidence" value="ECO:0007669"/>
    <property type="project" value="UniProtKB-UniRule"/>
</dbReference>
<evidence type="ECO:0000259" key="6">
    <source>
        <dbReference type="PROSITE" id="PS51898"/>
    </source>
</evidence>
<dbReference type="CDD" id="cd01189">
    <property type="entry name" value="INT_ICEBs1_C_like"/>
    <property type="match status" value="1"/>
</dbReference>
<dbReference type="InterPro" id="IPR011010">
    <property type="entry name" value="DNA_brk_join_enz"/>
</dbReference>
<name>A0A9Y2IAK4_9PSEU</name>
<dbReference type="PANTHER" id="PTHR30349">
    <property type="entry name" value="PHAGE INTEGRASE-RELATED"/>
    <property type="match status" value="1"/>
</dbReference>
<dbReference type="PANTHER" id="PTHR30349:SF64">
    <property type="entry name" value="PROPHAGE INTEGRASE INTD-RELATED"/>
    <property type="match status" value="1"/>
</dbReference>
<organism evidence="8 9">
    <name type="scientific">Amycolatopsis carbonis</name>
    <dbReference type="NCBI Taxonomy" id="715471"/>
    <lineage>
        <taxon>Bacteria</taxon>
        <taxon>Bacillati</taxon>
        <taxon>Actinomycetota</taxon>
        <taxon>Actinomycetes</taxon>
        <taxon>Pseudonocardiales</taxon>
        <taxon>Pseudonocardiaceae</taxon>
        <taxon>Amycolatopsis</taxon>
    </lineage>
</organism>
<evidence type="ECO:0000313" key="9">
    <source>
        <dbReference type="Proteomes" id="UP001236014"/>
    </source>
</evidence>
<proteinExistence type="inferred from homology"/>
<dbReference type="InterPro" id="IPR013762">
    <property type="entry name" value="Integrase-like_cat_sf"/>
</dbReference>
<evidence type="ECO:0000256" key="2">
    <source>
        <dbReference type="ARBA" id="ARBA00022908"/>
    </source>
</evidence>
<dbReference type="Gene3D" id="1.10.443.10">
    <property type="entry name" value="Intergrase catalytic core"/>
    <property type="match status" value="1"/>
</dbReference>
<evidence type="ECO:0000256" key="5">
    <source>
        <dbReference type="PROSITE-ProRule" id="PRU01248"/>
    </source>
</evidence>
<dbReference type="Gene3D" id="1.10.150.130">
    <property type="match status" value="1"/>
</dbReference>
<dbReference type="InterPro" id="IPR044068">
    <property type="entry name" value="CB"/>
</dbReference>
<dbReference type="KEGG" id="acab:QRX50_31775"/>
<sequence>MKFDDEEKAGRFKDLLERCGHRLDRAAEVMADIESQAPLLSAVIERHVGEVTGVQQRTRDSYRSITRLHINPHLGHKPIDKIERSDIKNWLNKLEANGLSSKSISNIHAFLSGVFKVAVREWKLIDENPCKGIRLPSSSLPFEATFLTYGEFNILLSHVPDFFKPLCHTLARTGLRWGELVALQVGDVDLLAPTPYIRVTKARKRVPGGFIVGPPKTRRSRRTVSLPPSLVEILVPLVANRPADAPLFTGVRGGTLWHSAFAERVWQPAVAAATATHDNDDHPIPAEHRIGKTPRIHDLRHTHASWMIAEGVDLMTVQRRLGHESITTTVDRYGHLVPDQLVKAALAAEKSFLAELAAMPNAEDPMEFTIV</sequence>
<gene>
    <name evidence="8" type="ORF">QRX50_31775</name>
</gene>
<evidence type="ECO:0000259" key="7">
    <source>
        <dbReference type="PROSITE" id="PS51900"/>
    </source>
</evidence>
<dbReference type="EMBL" id="CP127294">
    <property type="protein sequence ID" value="WIX76039.1"/>
    <property type="molecule type" value="Genomic_DNA"/>
</dbReference>
<protein>
    <submittedName>
        <fullName evidence="8">Site-specific integrase</fullName>
    </submittedName>
</protein>
<reference evidence="8 9" key="1">
    <citation type="submission" date="2023-06" db="EMBL/GenBank/DDBJ databases">
        <authorList>
            <person name="Oyuntsetseg B."/>
            <person name="Kim S.B."/>
        </authorList>
    </citation>
    <scope>NUCLEOTIDE SEQUENCE [LARGE SCALE GENOMIC DNA]</scope>
    <source>
        <strain evidence="8 9">2-15</strain>
    </source>
</reference>
<dbReference type="SUPFAM" id="SSF56349">
    <property type="entry name" value="DNA breaking-rejoining enzymes"/>
    <property type="match status" value="1"/>
</dbReference>
<dbReference type="Proteomes" id="UP001236014">
    <property type="component" value="Chromosome"/>
</dbReference>
<evidence type="ECO:0000256" key="3">
    <source>
        <dbReference type="ARBA" id="ARBA00023125"/>
    </source>
</evidence>
<keyword evidence="9" id="KW-1185">Reference proteome</keyword>
<comment type="similarity">
    <text evidence="1">Belongs to the 'phage' integrase family.</text>
</comment>
<dbReference type="GO" id="GO:0015074">
    <property type="term" value="P:DNA integration"/>
    <property type="evidence" value="ECO:0007669"/>
    <property type="project" value="UniProtKB-KW"/>
</dbReference>
<keyword evidence="4" id="KW-0233">DNA recombination</keyword>
<dbReference type="RefSeq" id="WP_285966800.1">
    <property type="nucleotide sequence ID" value="NZ_CP127294.1"/>
</dbReference>
<evidence type="ECO:0000256" key="1">
    <source>
        <dbReference type="ARBA" id="ARBA00008857"/>
    </source>
</evidence>
<keyword evidence="2" id="KW-0229">DNA integration</keyword>
<keyword evidence="3 5" id="KW-0238">DNA-binding</keyword>
<evidence type="ECO:0000256" key="4">
    <source>
        <dbReference type="ARBA" id="ARBA00023172"/>
    </source>
</evidence>
<feature type="domain" description="Core-binding (CB)" evidence="7">
    <location>
        <begin position="34"/>
        <end position="119"/>
    </location>
</feature>
<evidence type="ECO:0000313" key="8">
    <source>
        <dbReference type="EMBL" id="WIX76039.1"/>
    </source>
</evidence>
<dbReference type="GO" id="GO:0006310">
    <property type="term" value="P:DNA recombination"/>
    <property type="evidence" value="ECO:0007669"/>
    <property type="project" value="UniProtKB-KW"/>
</dbReference>
<dbReference type="Pfam" id="PF14659">
    <property type="entry name" value="Phage_int_SAM_3"/>
    <property type="match status" value="1"/>
</dbReference>
<dbReference type="Pfam" id="PF00589">
    <property type="entry name" value="Phage_integrase"/>
    <property type="match status" value="1"/>
</dbReference>
<dbReference type="PROSITE" id="PS51898">
    <property type="entry name" value="TYR_RECOMBINASE"/>
    <property type="match status" value="1"/>
</dbReference>
<accession>A0A9Y2IAK4</accession>
<dbReference type="AlphaFoldDB" id="A0A9Y2IAK4"/>
<dbReference type="InterPro" id="IPR050090">
    <property type="entry name" value="Tyrosine_recombinase_XerCD"/>
</dbReference>
<feature type="domain" description="Tyr recombinase" evidence="6">
    <location>
        <begin position="142"/>
        <end position="346"/>
    </location>
</feature>
<dbReference type="InterPro" id="IPR010998">
    <property type="entry name" value="Integrase_recombinase_N"/>
</dbReference>
<dbReference type="InterPro" id="IPR002104">
    <property type="entry name" value="Integrase_catalytic"/>
</dbReference>
<dbReference type="InterPro" id="IPR004107">
    <property type="entry name" value="Integrase_SAM-like_N"/>
</dbReference>
<dbReference type="PROSITE" id="PS51900">
    <property type="entry name" value="CB"/>
    <property type="match status" value="1"/>
</dbReference>